<keyword evidence="6 8" id="KW-1133">Transmembrane helix</keyword>
<dbReference type="Pfam" id="PF00528">
    <property type="entry name" value="BPD_transp_1"/>
    <property type="match status" value="1"/>
</dbReference>
<evidence type="ECO:0000259" key="9">
    <source>
        <dbReference type="PROSITE" id="PS50928"/>
    </source>
</evidence>
<dbReference type="OrthoDB" id="9807047at2"/>
<dbReference type="PANTHER" id="PTHR42929">
    <property type="entry name" value="INNER MEMBRANE ABC TRANSPORTER PERMEASE PROTEIN YDCU-RELATED-RELATED"/>
    <property type="match status" value="1"/>
</dbReference>
<keyword evidence="3 8" id="KW-0813">Transport</keyword>
<evidence type="ECO:0000256" key="1">
    <source>
        <dbReference type="ARBA" id="ARBA00004651"/>
    </source>
</evidence>
<evidence type="ECO:0000256" key="2">
    <source>
        <dbReference type="ARBA" id="ARBA00007069"/>
    </source>
</evidence>
<dbReference type="InterPro" id="IPR035906">
    <property type="entry name" value="MetI-like_sf"/>
</dbReference>
<keyword evidence="7 8" id="KW-0472">Membrane</keyword>
<evidence type="ECO:0000256" key="8">
    <source>
        <dbReference type="RuleBase" id="RU363032"/>
    </source>
</evidence>
<evidence type="ECO:0000256" key="5">
    <source>
        <dbReference type="ARBA" id="ARBA00022692"/>
    </source>
</evidence>
<dbReference type="RefSeq" id="WP_146297806.1">
    <property type="nucleotide sequence ID" value="NZ_CP042301.2"/>
</dbReference>
<feature type="domain" description="ABC transmembrane type-1" evidence="9">
    <location>
        <begin position="95"/>
        <end position="301"/>
    </location>
</feature>
<dbReference type="AlphaFoldDB" id="A0A5B8KU43"/>
<dbReference type="InterPro" id="IPR000515">
    <property type="entry name" value="MetI-like"/>
</dbReference>
<evidence type="ECO:0000256" key="3">
    <source>
        <dbReference type="ARBA" id="ARBA00022448"/>
    </source>
</evidence>
<dbReference type="KEGG" id="niy:FQ775_01535"/>
<comment type="subcellular location">
    <subcellularLocation>
        <location evidence="1 8">Cell membrane</location>
        <topology evidence="1 8">Multi-pass membrane protein</topology>
    </subcellularLocation>
</comment>
<comment type="similarity">
    <text evidence="2">Belongs to the binding-protein-dependent transport system permease family. CysTW subfamily.</text>
</comment>
<sequence>MPEQLVARLTDRAKPIPKGKDEKVPASKATARNKVNWSGLIWFPGALSFVLLVLPQFAFLEASFHADIGLGQVAHTYSLDNYVRVLADPFYLWSIWQTFYLSATATAFSLMLAVPTAYTLARAGGNTASLWLNVILATSLITVVIKLMGLNIIFGQVGPINEALRWLGLVDRSLPFVNNEIGVLIGLVQYTLPILILLLFGVVQTIPSHLEEAAEVHGAKRATIFFSIIVPLLRNGLISGGLIAFNMSMGAFTSAVLMGGGRVLIMPVLIQQHIIQRAEYGTGAALAAVLLVFVFAINVGTGVFLMRSERKRAARAMN</sequence>
<feature type="transmembrane region" description="Helical" evidence="8">
    <location>
        <begin position="99"/>
        <end position="118"/>
    </location>
</feature>
<evidence type="ECO:0000256" key="6">
    <source>
        <dbReference type="ARBA" id="ARBA00022989"/>
    </source>
</evidence>
<evidence type="ECO:0000313" key="10">
    <source>
        <dbReference type="EMBL" id="QDY99156.1"/>
    </source>
</evidence>
<accession>A0A5B8KU43</accession>
<feature type="transmembrane region" description="Helical" evidence="8">
    <location>
        <begin position="40"/>
        <end position="60"/>
    </location>
</feature>
<name>A0A5B8KU43_9HYPH</name>
<dbReference type="Gene3D" id="1.10.3720.10">
    <property type="entry name" value="MetI-like"/>
    <property type="match status" value="1"/>
</dbReference>
<proteinExistence type="inferred from homology"/>
<evidence type="ECO:0000313" key="11">
    <source>
        <dbReference type="Proteomes" id="UP000321389"/>
    </source>
</evidence>
<keyword evidence="5 8" id="KW-0812">Transmembrane</keyword>
<dbReference type="CDD" id="cd06261">
    <property type="entry name" value="TM_PBP2"/>
    <property type="match status" value="1"/>
</dbReference>
<dbReference type="GO" id="GO:0005886">
    <property type="term" value="C:plasma membrane"/>
    <property type="evidence" value="ECO:0007669"/>
    <property type="project" value="UniProtKB-SubCell"/>
</dbReference>
<protein>
    <submittedName>
        <fullName evidence="10">ABC transporter permease</fullName>
    </submittedName>
</protein>
<gene>
    <name evidence="10" type="ORF">FQ775_01535</name>
</gene>
<dbReference type="PANTHER" id="PTHR42929:SF5">
    <property type="entry name" value="ABC TRANSPORTER PERMEASE PROTEIN"/>
    <property type="match status" value="1"/>
</dbReference>
<feature type="transmembrane region" description="Helical" evidence="8">
    <location>
        <begin position="130"/>
        <end position="154"/>
    </location>
</feature>
<feature type="transmembrane region" description="Helical" evidence="8">
    <location>
        <begin position="224"/>
        <end position="245"/>
    </location>
</feature>
<evidence type="ECO:0000256" key="4">
    <source>
        <dbReference type="ARBA" id="ARBA00022475"/>
    </source>
</evidence>
<dbReference type="SUPFAM" id="SSF161098">
    <property type="entry name" value="MetI-like"/>
    <property type="match status" value="1"/>
</dbReference>
<feature type="transmembrane region" description="Helical" evidence="8">
    <location>
        <begin position="282"/>
        <end position="305"/>
    </location>
</feature>
<evidence type="ECO:0000256" key="7">
    <source>
        <dbReference type="ARBA" id="ARBA00023136"/>
    </source>
</evidence>
<dbReference type="Proteomes" id="UP000321389">
    <property type="component" value="Chromosome"/>
</dbReference>
<dbReference type="PROSITE" id="PS50928">
    <property type="entry name" value="ABC_TM1"/>
    <property type="match status" value="1"/>
</dbReference>
<dbReference type="GO" id="GO:0055085">
    <property type="term" value="P:transmembrane transport"/>
    <property type="evidence" value="ECO:0007669"/>
    <property type="project" value="InterPro"/>
</dbReference>
<feature type="transmembrane region" description="Helical" evidence="8">
    <location>
        <begin position="181"/>
        <end position="203"/>
    </location>
</feature>
<reference evidence="10" key="1">
    <citation type="submission" date="2020-04" db="EMBL/GenBank/DDBJ databases">
        <title>Nitratireductor sp. nov. isolated from mangrove soil.</title>
        <authorList>
            <person name="Ye Y."/>
        </authorList>
    </citation>
    <scope>NUCLEOTIDE SEQUENCE</scope>
    <source>
        <strain evidence="10">SY7</strain>
    </source>
</reference>
<organism evidence="10 11">
    <name type="scientific">Nitratireductor mangrovi</name>
    <dbReference type="NCBI Taxonomy" id="2599600"/>
    <lineage>
        <taxon>Bacteria</taxon>
        <taxon>Pseudomonadati</taxon>
        <taxon>Pseudomonadota</taxon>
        <taxon>Alphaproteobacteria</taxon>
        <taxon>Hyphomicrobiales</taxon>
        <taxon>Phyllobacteriaceae</taxon>
        <taxon>Nitratireductor</taxon>
    </lineage>
</organism>
<keyword evidence="11" id="KW-1185">Reference proteome</keyword>
<dbReference type="EMBL" id="CP042301">
    <property type="protein sequence ID" value="QDY99156.1"/>
    <property type="molecule type" value="Genomic_DNA"/>
</dbReference>
<keyword evidence="4" id="KW-1003">Cell membrane</keyword>